<organism evidence="2 3">
    <name type="scientific">Flagellimonas allohymeniacidonis</name>
    <dbReference type="NCBI Taxonomy" id="2517819"/>
    <lineage>
        <taxon>Bacteria</taxon>
        <taxon>Pseudomonadati</taxon>
        <taxon>Bacteroidota</taxon>
        <taxon>Flavobacteriia</taxon>
        <taxon>Flavobacteriales</taxon>
        <taxon>Flavobacteriaceae</taxon>
        <taxon>Flagellimonas</taxon>
    </lineage>
</organism>
<protein>
    <submittedName>
        <fullName evidence="2">Uncharacterized protein</fullName>
    </submittedName>
</protein>
<dbReference type="OrthoDB" id="1377054at2"/>
<dbReference type="EMBL" id="SGIU01000001">
    <property type="protein sequence ID" value="TAI48465.1"/>
    <property type="molecule type" value="Genomic_DNA"/>
</dbReference>
<evidence type="ECO:0000313" key="3">
    <source>
        <dbReference type="Proteomes" id="UP000291981"/>
    </source>
</evidence>
<keyword evidence="3" id="KW-1185">Reference proteome</keyword>
<evidence type="ECO:0000313" key="2">
    <source>
        <dbReference type="EMBL" id="TAI48465.1"/>
    </source>
</evidence>
<dbReference type="RefSeq" id="WP_130608536.1">
    <property type="nucleotide sequence ID" value="NZ_SGIU01000001.1"/>
</dbReference>
<sequence length="119" mass="13559">MKFNKDTAAKAGAKSSRKGIPNKSSNEIRTAFKMLVSQQLPNLNKWLQKVAEEDPAKALEIIIKFGDFIIPKLSRTEVEDVTFNIDAFLNMTKTQRLQHIAEVEKARIQKTLKQYPNGR</sequence>
<evidence type="ECO:0000256" key="1">
    <source>
        <dbReference type="SAM" id="MobiDB-lite"/>
    </source>
</evidence>
<comment type="caution">
    <text evidence="2">The sequence shown here is derived from an EMBL/GenBank/DDBJ whole genome shotgun (WGS) entry which is preliminary data.</text>
</comment>
<proteinExistence type="predicted"/>
<dbReference type="AlphaFoldDB" id="A0A4Q8QDJ0"/>
<reference evidence="2 3" key="1">
    <citation type="submission" date="2019-02" db="EMBL/GenBank/DDBJ databases">
        <title>Draft genome sequence of Muricauda sp. 176CP4-71.</title>
        <authorList>
            <person name="Park J.-S."/>
        </authorList>
    </citation>
    <scope>NUCLEOTIDE SEQUENCE [LARGE SCALE GENOMIC DNA]</scope>
    <source>
        <strain evidence="2 3">176CP4-71</strain>
    </source>
</reference>
<gene>
    <name evidence="2" type="ORF">EW142_01280</name>
</gene>
<feature type="region of interest" description="Disordered" evidence="1">
    <location>
        <begin position="1"/>
        <end position="24"/>
    </location>
</feature>
<name>A0A4Q8QDJ0_9FLAO</name>
<accession>A0A4Q8QDJ0</accession>
<dbReference type="Proteomes" id="UP000291981">
    <property type="component" value="Unassembled WGS sequence"/>
</dbReference>